<reference evidence="3" key="4">
    <citation type="submission" date="2019-03" db="UniProtKB">
        <authorList>
            <consortium name="EnsemblPlants"/>
        </authorList>
    </citation>
    <scope>IDENTIFICATION</scope>
</reference>
<sequence length="362" mass="39780">MAALLHGPARARHPGPPLPPAPLDHAQGNRRGDSPRRRCLNVSTGCSRCVCLPELDGHDVFGPTTKGLLVLLNRTTCVVRLLNPVTRQTADLPPATTLMTETERLQGASFRRNCLQVSGAGLADDCTIAVHFRSVRTLAVIKPGDPHWKVVDRGNWLLPAMSFAGRFYCATFEAVMVVETSADQPPQLVIAANLKSRLISSMITDTFHLVDNGAELILVDRQSTGNMHKRKYTVYRVDMDSRKMVRIRGLGGRAVFMGNELALSVSPSVFPSIDADAIYLGFDERIDDNILWENSLIHLVGKTTDAEPRQLGGSINGMPLYQPLGLDIYLSWCVASFHHTLMDMVCSTFPNCALPTLNPRSR</sequence>
<feature type="region of interest" description="Disordered" evidence="1">
    <location>
        <begin position="1"/>
        <end position="36"/>
    </location>
</feature>
<accession>A0A453R2W5</accession>
<reference evidence="3" key="3">
    <citation type="journal article" date="2017" name="Nature">
        <title>Genome sequence of the progenitor of the wheat D genome Aegilops tauschii.</title>
        <authorList>
            <person name="Luo M.C."/>
            <person name="Gu Y.Q."/>
            <person name="Puiu D."/>
            <person name="Wang H."/>
            <person name="Twardziok S.O."/>
            <person name="Deal K.R."/>
            <person name="Huo N."/>
            <person name="Zhu T."/>
            <person name="Wang L."/>
            <person name="Wang Y."/>
            <person name="McGuire P.E."/>
            <person name="Liu S."/>
            <person name="Long H."/>
            <person name="Ramasamy R.K."/>
            <person name="Rodriguez J.C."/>
            <person name="Van S.L."/>
            <person name="Yuan L."/>
            <person name="Wang Z."/>
            <person name="Xia Z."/>
            <person name="Xiao L."/>
            <person name="Anderson O.D."/>
            <person name="Ouyang S."/>
            <person name="Liang Y."/>
            <person name="Zimin A.V."/>
            <person name="Pertea G."/>
            <person name="Qi P."/>
            <person name="Bennetzen J.L."/>
            <person name="Dai X."/>
            <person name="Dawson M.W."/>
            <person name="Muller H.G."/>
            <person name="Kugler K."/>
            <person name="Rivarola-Duarte L."/>
            <person name="Spannagl M."/>
            <person name="Mayer K.F.X."/>
            <person name="Lu F.H."/>
            <person name="Bevan M.W."/>
            <person name="Leroy P."/>
            <person name="Li P."/>
            <person name="You F.M."/>
            <person name="Sun Q."/>
            <person name="Liu Z."/>
            <person name="Lyons E."/>
            <person name="Wicker T."/>
            <person name="Salzberg S.L."/>
            <person name="Devos K.M."/>
            <person name="Dvorak J."/>
        </authorList>
    </citation>
    <scope>NUCLEOTIDE SEQUENCE [LARGE SCALE GENOMIC DNA]</scope>
    <source>
        <strain evidence="3">cv. AL8/78</strain>
    </source>
</reference>
<dbReference type="EnsemblPlants" id="AET7Gv20439100.2">
    <property type="protein sequence ID" value="AET7Gv20439100.2"/>
    <property type="gene ID" value="AET7Gv20439100"/>
</dbReference>
<reference evidence="4" key="1">
    <citation type="journal article" date="2014" name="Science">
        <title>Ancient hybridizations among the ancestral genomes of bread wheat.</title>
        <authorList>
            <consortium name="International Wheat Genome Sequencing Consortium,"/>
            <person name="Marcussen T."/>
            <person name="Sandve S.R."/>
            <person name="Heier L."/>
            <person name="Spannagl M."/>
            <person name="Pfeifer M."/>
            <person name="Jakobsen K.S."/>
            <person name="Wulff B.B."/>
            <person name="Steuernagel B."/>
            <person name="Mayer K.F."/>
            <person name="Olsen O.A."/>
        </authorList>
    </citation>
    <scope>NUCLEOTIDE SEQUENCE [LARGE SCALE GENOMIC DNA]</scope>
    <source>
        <strain evidence="4">cv. AL8/78</strain>
    </source>
</reference>
<dbReference type="PANTHER" id="PTHR33165:SF89">
    <property type="entry name" value="DUF295 DOMAIN-CONTAINING PROTEIN"/>
    <property type="match status" value="1"/>
</dbReference>
<dbReference type="Gramene" id="AET7Gv20439100.2">
    <property type="protein sequence ID" value="AET7Gv20439100.2"/>
    <property type="gene ID" value="AET7Gv20439100"/>
</dbReference>
<evidence type="ECO:0000256" key="1">
    <source>
        <dbReference type="SAM" id="MobiDB-lite"/>
    </source>
</evidence>
<evidence type="ECO:0000313" key="4">
    <source>
        <dbReference type="Proteomes" id="UP000015105"/>
    </source>
</evidence>
<dbReference type="AlphaFoldDB" id="A0A453R2W5"/>
<feature type="domain" description="KIB1-4 beta-propeller" evidence="2">
    <location>
        <begin position="49"/>
        <end position="283"/>
    </location>
</feature>
<organism evidence="3 4">
    <name type="scientific">Aegilops tauschii subsp. strangulata</name>
    <name type="common">Goatgrass</name>
    <dbReference type="NCBI Taxonomy" id="200361"/>
    <lineage>
        <taxon>Eukaryota</taxon>
        <taxon>Viridiplantae</taxon>
        <taxon>Streptophyta</taxon>
        <taxon>Embryophyta</taxon>
        <taxon>Tracheophyta</taxon>
        <taxon>Spermatophyta</taxon>
        <taxon>Magnoliopsida</taxon>
        <taxon>Liliopsida</taxon>
        <taxon>Poales</taxon>
        <taxon>Poaceae</taxon>
        <taxon>BOP clade</taxon>
        <taxon>Pooideae</taxon>
        <taxon>Triticodae</taxon>
        <taxon>Triticeae</taxon>
        <taxon>Triticinae</taxon>
        <taxon>Aegilops</taxon>
    </lineage>
</organism>
<reference evidence="4" key="2">
    <citation type="journal article" date="2017" name="Nat. Plants">
        <title>The Aegilops tauschii genome reveals multiple impacts of transposons.</title>
        <authorList>
            <person name="Zhao G."/>
            <person name="Zou C."/>
            <person name="Li K."/>
            <person name="Wang K."/>
            <person name="Li T."/>
            <person name="Gao L."/>
            <person name="Zhang X."/>
            <person name="Wang H."/>
            <person name="Yang Z."/>
            <person name="Liu X."/>
            <person name="Jiang W."/>
            <person name="Mao L."/>
            <person name="Kong X."/>
            <person name="Jiao Y."/>
            <person name="Jia J."/>
        </authorList>
    </citation>
    <scope>NUCLEOTIDE SEQUENCE [LARGE SCALE GENOMIC DNA]</scope>
    <source>
        <strain evidence="4">cv. AL8/78</strain>
    </source>
</reference>
<protein>
    <recommendedName>
        <fullName evidence="2">KIB1-4 beta-propeller domain-containing protein</fullName>
    </recommendedName>
</protein>
<dbReference type="Pfam" id="PF03478">
    <property type="entry name" value="Beta-prop_KIB1-4"/>
    <property type="match status" value="1"/>
</dbReference>
<proteinExistence type="predicted"/>
<dbReference type="Proteomes" id="UP000015105">
    <property type="component" value="Chromosome 7D"/>
</dbReference>
<dbReference type="STRING" id="200361.A0A453R2W5"/>
<dbReference type="InterPro" id="IPR005174">
    <property type="entry name" value="KIB1-4_b-propeller"/>
</dbReference>
<reference evidence="3" key="5">
    <citation type="journal article" date="2021" name="G3 (Bethesda)">
        <title>Aegilops tauschii genome assembly Aet v5.0 features greater sequence contiguity and improved annotation.</title>
        <authorList>
            <person name="Wang L."/>
            <person name="Zhu T."/>
            <person name="Rodriguez J.C."/>
            <person name="Deal K.R."/>
            <person name="Dubcovsky J."/>
            <person name="McGuire P.E."/>
            <person name="Lux T."/>
            <person name="Spannagl M."/>
            <person name="Mayer K.F.X."/>
            <person name="Baldrich P."/>
            <person name="Meyers B.C."/>
            <person name="Huo N."/>
            <person name="Gu Y.Q."/>
            <person name="Zhou H."/>
            <person name="Devos K.M."/>
            <person name="Bennetzen J.L."/>
            <person name="Unver T."/>
            <person name="Budak H."/>
            <person name="Gulick P.J."/>
            <person name="Galiba G."/>
            <person name="Kalapos B."/>
            <person name="Nelson D.R."/>
            <person name="Li P."/>
            <person name="You F.M."/>
            <person name="Luo M.C."/>
            <person name="Dvorak J."/>
        </authorList>
    </citation>
    <scope>NUCLEOTIDE SEQUENCE [LARGE SCALE GENOMIC DNA]</scope>
    <source>
        <strain evidence="3">cv. AL8/78</strain>
    </source>
</reference>
<name>A0A453R2W5_AEGTS</name>
<dbReference type="PANTHER" id="PTHR33165">
    <property type="entry name" value="F-BOX DOMAIN CONTAINING PROTEIN-LIKE-RELATED"/>
    <property type="match status" value="1"/>
</dbReference>
<evidence type="ECO:0000259" key="2">
    <source>
        <dbReference type="Pfam" id="PF03478"/>
    </source>
</evidence>
<keyword evidence="4" id="KW-1185">Reference proteome</keyword>
<evidence type="ECO:0000313" key="3">
    <source>
        <dbReference type="EnsemblPlants" id="AET7Gv20439100.2"/>
    </source>
</evidence>